<sequence>MRRPTDLGKRLQILSRDTFLNLMGLKKSTKDFNRSQKVETPTWSVCED</sequence>
<gene>
    <name evidence="1" type="ORF">Goshw_013280</name>
</gene>
<organism evidence="1 2">
    <name type="scientific">Gossypium schwendimanii</name>
    <name type="common">Cotton</name>
    <dbReference type="NCBI Taxonomy" id="34291"/>
    <lineage>
        <taxon>Eukaryota</taxon>
        <taxon>Viridiplantae</taxon>
        <taxon>Streptophyta</taxon>
        <taxon>Embryophyta</taxon>
        <taxon>Tracheophyta</taxon>
        <taxon>Spermatophyta</taxon>
        <taxon>Magnoliopsida</taxon>
        <taxon>eudicotyledons</taxon>
        <taxon>Gunneridae</taxon>
        <taxon>Pentapetalae</taxon>
        <taxon>rosids</taxon>
        <taxon>malvids</taxon>
        <taxon>Malvales</taxon>
        <taxon>Malvaceae</taxon>
        <taxon>Malvoideae</taxon>
        <taxon>Gossypium</taxon>
    </lineage>
</organism>
<evidence type="ECO:0000313" key="1">
    <source>
        <dbReference type="EMBL" id="MBA0872418.1"/>
    </source>
</evidence>
<name>A0A7J9MN89_GOSSC</name>
<protein>
    <submittedName>
        <fullName evidence="1">Uncharacterized protein</fullName>
    </submittedName>
</protein>
<accession>A0A7J9MN89</accession>
<comment type="caution">
    <text evidence="1">The sequence shown here is derived from an EMBL/GenBank/DDBJ whole genome shotgun (WGS) entry which is preliminary data.</text>
</comment>
<reference evidence="1 2" key="1">
    <citation type="journal article" date="2019" name="Genome Biol. Evol.">
        <title>Insights into the evolution of the New World diploid cottons (Gossypium, subgenus Houzingenia) based on genome sequencing.</title>
        <authorList>
            <person name="Grover C.E."/>
            <person name="Arick M.A. 2nd"/>
            <person name="Thrash A."/>
            <person name="Conover J.L."/>
            <person name="Sanders W.S."/>
            <person name="Peterson D.G."/>
            <person name="Frelichowski J.E."/>
            <person name="Scheffler J.A."/>
            <person name="Scheffler B.E."/>
            <person name="Wendel J.F."/>
        </authorList>
    </citation>
    <scope>NUCLEOTIDE SEQUENCE [LARGE SCALE GENOMIC DNA]</scope>
    <source>
        <strain evidence="1">1</strain>
        <tissue evidence="1">Leaf</tissue>
    </source>
</reference>
<dbReference type="EMBL" id="JABFAF010000012">
    <property type="protein sequence ID" value="MBA0872418.1"/>
    <property type="molecule type" value="Genomic_DNA"/>
</dbReference>
<keyword evidence="2" id="KW-1185">Reference proteome</keyword>
<dbReference type="AlphaFoldDB" id="A0A7J9MN89"/>
<proteinExistence type="predicted"/>
<evidence type="ECO:0000313" key="2">
    <source>
        <dbReference type="Proteomes" id="UP000593576"/>
    </source>
</evidence>
<dbReference type="Proteomes" id="UP000593576">
    <property type="component" value="Unassembled WGS sequence"/>
</dbReference>